<organism evidence="2 3">
    <name type="scientific">Brevibacillus brevis</name>
    <name type="common">Bacillus brevis</name>
    <dbReference type="NCBI Taxonomy" id="1393"/>
    <lineage>
        <taxon>Bacteria</taxon>
        <taxon>Bacillati</taxon>
        <taxon>Bacillota</taxon>
        <taxon>Bacilli</taxon>
        <taxon>Bacillales</taxon>
        <taxon>Paenibacillaceae</taxon>
        <taxon>Brevibacillus</taxon>
    </lineage>
</organism>
<protein>
    <submittedName>
        <fullName evidence="2">SMI1/KNR4 family protein</fullName>
    </submittedName>
</protein>
<reference evidence="2 3" key="1">
    <citation type="journal article" date="2015" name="Genome Announc.">
        <title>Draft Genome Sequence of Brevibacillus brevis DZQ7, a Plant Growth-Promoting Rhizobacterium with Broad-Spectrum Antimicrobial Activity.</title>
        <authorList>
            <person name="Hou Q."/>
            <person name="Wang C."/>
            <person name="Hou X."/>
            <person name="Xia Z."/>
            <person name="Ye J."/>
            <person name="Liu K."/>
            <person name="Liu H."/>
            <person name="Wang J."/>
            <person name="Guo H."/>
            <person name="Yu X."/>
            <person name="Yang Y."/>
            <person name="Du B."/>
            <person name="Ding Y."/>
        </authorList>
    </citation>
    <scope>NUCLEOTIDE SEQUENCE [LARGE SCALE GENOMIC DNA]</scope>
    <source>
        <strain evidence="2 3">DZQ7</strain>
    </source>
</reference>
<evidence type="ECO:0000313" key="3">
    <source>
        <dbReference type="Proteomes" id="UP000036061"/>
    </source>
</evidence>
<name>A0A2Z4MCQ0_BREBE</name>
<dbReference type="Pfam" id="PF09346">
    <property type="entry name" value="SMI1_KNR4"/>
    <property type="match status" value="1"/>
</dbReference>
<feature type="domain" description="Knr4/Smi1-like" evidence="1">
    <location>
        <begin position="15"/>
        <end position="164"/>
    </location>
</feature>
<evidence type="ECO:0000259" key="1">
    <source>
        <dbReference type="SMART" id="SM00860"/>
    </source>
</evidence>
<sequence length="166" mass="18893">MTVPNHVTFECCTEKIDIQDIEEVESALGIRFPRDFVECMLENNEGAPTPCGFDYGEVEGKVFNTFYSLSSRVGKYYILTAYEDVKECLPDEVFPIGYDASGGQICFDYINGKNAEPIVVFVNHEFIVTMEDLSEDELEEKSLEEWQREAITPVASSFTDFLSKLY</sequence>
<dbReference type="InterPro" id="IPR037883">
    <property type="entry name" value="Knr4/Smi1-like_sf"/>
</dbReference>
<evidence type="ECO:0000313" key="2">
    <source>
        <dbReference type="EMBL" id="AWX54287.1"/>
    </source>
</evidence>
<accession>A0A2Z4MCQ0</accession>
<dbReference type="AlphaFoldDB" id="A0A2Z4MCQ0"/>
<dbReference type="Gene3D" id="3.40.1580.10">
    <property type="entry name" value="SMI1/KNR4-like"/>
    <property type="match status" value="1"/>
</dbReference>
<dbReference type="EMBL" id="CP030117">
    <property type="protein sequence ID" value="AWX54287.1"/>
    <property type="molecule type" value="Genomic_DNA"/>
</dbReference>
<dbReference type="InterPro" id="IPR018958">
    <property type="entry name" value="Knr4/Smi1-like_dom"/>
</dbReference>
<dbReference type="SMART" id="SM00860">
    <property type="entry name" value="SMI1_KNR4"/>
    <property type="match status" value="1"/>
</dbReference>
<dbReference type="SUPFAM" id="SSF160631">
    <property type="entry name" value="SMI1/KNR4-like"/>
    <property type="match status" value="1"/>
</dbReference>
<dbReference type="RefSeq" id="WP_048031167.1">
    <property type="nucleotide sequence ID" value="NZ_CP030117.1"/>
</dbReference>
<gene>
    <name evidence="2" type="ORF">AB432_004195</name>
</gene>
<dbReference type="Proteomes" id="UP000036061">
    <property type="component" value="Chromosome"/>
</dbReference>
<proteinExistence type="predicted"/>